<proteinExistence type="predicted"/>
<organism evidence="2 3">
    <name type="scientific">Linum tenue</name>
    <dbReference type="NCBI Taxonomy" id="586396"/>
    <lineage>
        <taxon>Eukaryota</taxon>
        <taxon>Viridiplantae</taxon>
        <taxon>Streptophyta</taxon>
        <taxon>Embryophyta</taxon>
        <taxon>Tracheophyta</taxon>
        <taxon>Spermatophyta</taxon>
        <taxon>Magnoliopsida</taxon>
        <taxon>eudicotyledons</taxon>
        <taxon>Gunneridae</taxon>
        <taxon>Pentapetalae</taxon>
        <taxon>rosids</taxon>
        <taxon>fabids</taxon>
        <taxon>Malpighiales</taxon>
        <taxon>Linaceae</taxon>
        <taxon>Linum</taxon>
    </lineage>
</organism>
<evidence type="ECO:0000313" key="2">
    <source>
        <dbReference type="EMBL" id="CAI0415137.1"/>
    </source>
</evidence>
<gene>
    <name evidence="2" type="ORF">LITE_LOCUS16520</name>
</gene>
<protein>
    <submittedName>
        <fullName evidence="2">Uncharacterized protein</fullName>
    </submittedName>
</protein>
<evidence type="ECO:0000256" key="1">
    <source>
        <dbReference type="SAM" id="Phobius"/>
    </source>
</evidence>
<sequence length="177" mass="19496">MNESSITTPRFTYINDQKGPSAAIDMHHVIVRQSNLKALLVCLLAFCFPANGFYLFMVLWKSIAPFRASEQDCKASVAGACESGHLLLAFVYDFAEGRRTDSGFQGMHTSSSHFSDFQNPLQLAFMFGDSYAVVVQELHPPLKMLVPIWKALCGAVSGDKDSSLHSSVEDYGQSVFS</sequence>
<keyword evidence="1" id="KW-0472">Membrane</keyword>
<keyword evidence="3" id="KW-1185">Reference proteome</keyword>
<feature type="transmembrane region" description="Helical" evidence="1">
    <location>
        <begin position="38"/>
        <end position="60"/>
    </location>
</feature>
<dbReference type="EMBL" id="CAMGYJ010000005">
    <property type="protein sequence ID" value="CAI0415137.1"/>
    <property type="molecule type" value="Genomic_DNA"/>
</dbReference>
<accession>A0AAV0JYS3</accession>
<dbReference type="AlphaFoldDB" id="A0AAV0JYS3"/>
<evidence type="ECO:0000313" key="3">
    <source>
        <dbReference type="Proteomes" id="UP001154282"/>
    </source>
</evidence>
<name>A0AAV0JYS3_9ROSI</name>
<dbReference type="Proteomes" id="UP001154282">
    <property type="component" value="Unassembled WGS sequence"/>
</dbReference>
<reference evidence="2" key="1">
    <citation type="submission" date="2022-08" db="EMBL/GenBank/DDBJ databases">
        <authorList>
            <person name="Gutierrez-Valencia J."/>
        </authorList>
    </citation>
    <scope>NUCLEOTIDE SEQUENCE</scope>
</reference>
<keyword evidence="1" id="KW-1133">Transmembrane helix</keyword>
<keyword evidence="1" id="KW-0812">Transmembrane</keyword>
<comment type="caution">
    <text evidence="2">The sequence shown here is derived from an EMBL/GenBank/DDBJ whole genome shotgun (WGS) entry which is preliminary data.</text>
</comment>